<protein>
    <recommendedName>
        <fullName evidence="2">DUF6857 domain-containing protein</fullName>
    </recommendedName>
</protein>
<evidence type="ECO:0000313" key="3">
    <source>
        <dbReference type="EMBL" id="RZB49845.1"/>
    </source>
</evidence>
<evidence type="ECO:0000259" key="2">
    <source>
        <dbReference type="Pfam" id="PF21647"/>
    </source>
</evidence>
<dbReference type="InterPro" id="IPR010341">
    <property type="entry name" value="DUF936_pln"/>
</dbReference>
<proteinExistence type="predicted"/>
<dbReference type="PANTHER" id="PTHR31928:SF2">
    <property type="entry name" value="EXPRESSED PROTEIN"/>
    <property type="match status" value="1"/>
</dbReference>
<dbReference type="InterPro" id="IPR049172">
    <property type="entry name" value="DUF6857_pln"/>
</dbReference>
<dbReference type="PANTHER" id="PTHR31928">
    <property type="entry name" value="EXPRESSED PROTEIN"/>
    <property type="match status" value="1"/>
</dbReference>
<feature type="domain" description="DUF6857" evidence="2">
    <location>
        <begin position="31"/>
        <end position="99"/>
    </location>
</feature>
<evidence type="ECO:0000256" key="1">
    <source>
        <dbReference type="SAM" id="MobiDB-lite"/>
    </source>
</evidence>
<name>A0A445FLV8_GLYSO</name>
<feature type="domain" description="DUF6857" evidence="2">
    <location>
        <begin position="106"/>
        <end position="257"/>
    </location>
</feature>
<feature type="non-terminal residue" evidence="3">
    <location>
        <position position="1"/>
    </location>
</feature>
<dbReference type="AlphaFoldDB" id="A0A445FLV8"/>
<gene>
    <name evidence="3" type="ORF">D0Y65_052654</name>
</gene>
<feature type="compositionally biased region" description="Polar residues" evidence="1">
    <location>
        <begin position="123"/>
        <end position="136"/>
    </location>
</feature>
<evidence type="ECO:0000313" key="4">
    <source>
        <dbReference type="Proteomes" id="UP000289340"/>
    </source>
</evidence>
<reference evidence="3 4" key="1">
    <citation type="submission" date="2018-09" db="EMBL/GenBank/DDBJ databases">
        <title>A high-quality reference genome of wild soybean provides a powerful tool to mine soybean genomes.</title>
        <authorList>
            <person name="Xie M."/>
            <person name="Chung C.Y.L."/>
            <person name="Li M.-W."/>
            <person name="Wong F.-L."/>
            <person name="Chan T.-F."/>
            <person name="Lam H.-M."/>
        </authorList>
    </citation>
    <scope>NUCLEOTIDE SEQUENCE [LARGE SCALE GENOMIC DNA]</scope>
    <source>
        <strain evidence="4">cv. W05</strain>
        <tissue evidence="3">Hypocotyl of etiolated seedlings</tissue>
    </source>
</reference>
<dbReference type="EMBL" id="QZWG01000019">
    <property type="protein sequence ID" value="RZB49845.1"/>
    <property type="molecule type" value="Genomic_DNA"/>
</dbReference>
<sequence length="262" mass="29154">STIKRSLSDGNILCETDSKTDHLNIKIRQIYRGIASQVVLEAQKEASAAAMTVKCLSMFANICSSASSENPHATLNKFFALQQLMDQPNGTTQSKDKPLQLYKIPTAAEKHKSGKTAGVMPVKSTSKTPKPLTNLSRTEKQEWAKEDGTKEINELKEVFLNETRSWFLMYLKKTLDAGFSIGSQEKGKESRDNAGRQMEQTNHLALTLSHLKHANEWLDKLRSSSNSESEGLVETVDRLKQKVYSCLLVHIDSAALALENRA</sequence>
<dbReference type="Pfam" id="PF21647">
    <property type="entry name" value="DUF6857"/>
    <property type="match status" value="2"/>
</dbReference>
<comment type="caution">
    <text evidence="3">The sequence shown here is derived from an EMBL/GenBank/DDBJ whole genome shotgun (WGS) entry which is preliminary data.</text>
</comment>
<dbReference type="Proteomes" id="UP000289340">
    <property type="component" value="Chromosome 19"/>
</dbReference>
<keyword evidence="4" id="KW-1185">Reference proteome</keyword>
<accession>A0A445FLV8</accession>
<organism evidence="3 4">
    <name type="scientific">Glycine soja</name>
    <name type="common">Wild soybean</name>
    <dbReference type="NCBI Taxonomy" id="3848"/>
    <lineage>
        <taxon>Eukaryota</taxon>
        <taxon>Viridiplantae</taxon>
        <taxon>Streptophyta</taxon>
        <taxon>Embryophyta</taxon>
        <taxon>Tracheophyta</taxon>
        <taxon>Spermatophyta</taxon>
        <taxon>Magnoliopsida</taxon>
        <taxon>eudicotyledons</taxon>
        <taxon>Gunneridae</taxon>
        <taxon>Pentapetalae</taxon>
        <taxon>rosids</taxon>
        <taxon>fabids</taxon>
        <taxon>Fabales</taxon>
        <taxon>Fabaceae</taxon>
        <taxon>Papilionoideae</taxon>
        <taxon>50 kb inversion clade</taxon>
        <taxon>NPAAA clade</taxon>
        <taxon>indigoferoid/millettioid clade</taxon>
        <taxon>Phaseoleae</taxon>
        <taxon>Glycine</taxon>
        <taxon>Glycine subgen. Soja</taxon>
    </lineage>
</organism>
<feature type="region of interest" description="Disordered" evidence="1">
    <location>
        <begin position="110"/>
        <end position="145"/>
    </location>
</feature>